<organism evidence="3 4">
    <name type="scientific">Lasius platythorax</name>
    <dbReference type="NCBI Taxonomy" id="488582"/>
    <lineage>
        <taxon>Eukaryota</taxon>
        <taxon>Metazoa</taxon>
        <taxon>Ecdysozoa</taxon>
        <taxon>Arthropoda</taxon>
        <taxon>Hexapoda</taxon>
        <taxon>Insecta</taxon>
        <taxon>Pterygota</taxon>
        <taxon>Neoptera</taxon>
        <taxon>Endopterygota</taxon>
        <taxon>Hymenoptera</taxon>
        <taxon>Apocrita</taxon>
        <taxon>Aculeata</taxon>
        <taxon>Formicoidea</taxon>
        <taxon>Formicidae</taxon>
        <taxon>Formicinae</taxon>
        <taxon>Lasius</taxon>
        <taxon>Lasius</taxon>
    </lineage>
</organism>
<dbReference type="InterPro" id="IPR051130">
    <property type="entry name" value="Mito_struct-func_regulator"/>
</dbReference>
<dbReference type="PANTHER" id="PTHR43173">
    <property type="entry name" value="ABC1 FAMILY PROTEIN"/>
    <property type="match status" value="1"/>
</dbReference>
<dbReference type="Proteomes" id="UP001497644">
    <property type="component" value="Chromosome 6"/>
</dbReference>
<dbReference type="InterPro" id="IPR004147">
    <property type="entry name" value="ABC1_dom"/>
</dbReference>
<evidence type="ECO:0000313" key="3">
    <source>
        <dbReference type="EMBL" id="CAL1686188.1"/>
    </source>
</evidence>
<feature type="domain" description="ABC1 atypical kinase-like" evidence="2">
    <location>
        <begin position="132"/>
        <end position="376"/>
    </location>
</feature>
<evidence type="ECO:0000256" key="1">
    <source>
        <dbReference type="ARBA" id="ARBA00009670"/>
    </source>
</evidence>
<protein>
    <recommendedName>
        <fullName evidence="2">ABC1 atypical kinase-like domain-containing protein</fullName>
    </recommendedName>
</protein>
<dbReference type="EMBL" id="OZ034829">
    <property type="protein sequence ID" value="CAL1686188.1"/>
    <property type="molecule type" value="Genomic_DNA"/>
</dbReference>
<dbReference type="PANTHER" id="PTHR43173:SF28">
    <property type="entry name" value="AARF DOMAIN CONTAINING KINASE 5"/>
    <property type="match status" value="1"/>
</dbReference>
<gene>
    <name evidence="3" type="ORF">LPLAT_LOCUS11542</name>
</gene>
<dbReference type="CDD" id="cd13969">
    <property type="entry name" value="ADCK1-like"/>
    <property type="match status" value="1"/>
</dbReference>
<sequence>MLPTGLLRHVSPNNYFATRQLLSKRFKYVGTGVALLSISYTFLPSKKKRVVKSIAGSWIRFTRSLRIGVTISMDYLIAPLMGYTETEIHRRSADRIVQGCLQNGGIYVKLGQGLTAINHILPKEYIESLSVLQDKCLTREKGEMEEIFLQDFGKKPEEVLREIEPEPVAAASLAQVYKGVTLNGDKVAIKVQYIDLQDRFTSDLKAMVYLLKAITIIHPKFDLHWVLNEVIDTLHMELDFENEGKNGEQCATDLKKFEYAYVPKIYWNLSSKRILTTEWIDGVKVTDLEGIKAQGLNISDVDKKLVTLMGEQIFHTGFVHADPHPGNVLIRKGKDGKAQIVLLDHGLYERISEKTRHTLCNFWESMVLRDKSSLKTLANDLNVKDYILLVEMLTQAPYISFASCPDNMILDEYMKKRVQERFDKVTAILRSMPKSMMLVIRNLNTIRAIIKDHGDIINRYEIMARIATRGKYQTANQSFHKNVACICSVVKFETHIFCNNLLQWISKLYLILLKLLGYDVTSILQTL</sequence>
<dbReference type="InterPro" id="IPR011009">
    <property type="entry name" value="Kinase-like_dom_sf"/>
</dbReference>
<dbReference type="Pfam" id="PF03109">
    <property type="entry name" value="ABC1"/>
    <property type="match status" value="1"/>
</dbReference>
<evidence type="ECO:0000259" key="2">
    <source>
        <dbReference type="Pfam" id="PF03109"/>
    </source>
</evidence>
<dbReference type="SUPFAM" id="SSF56112">
    <property type="entry name" value="Protein kinase-like (PK-like)"/>
    <property type="match status" value="1"/>
</dbReference>
<dbReference type="AlphaFoldDB" id="A0AAV2P3H9"/>
<proteinExistence type="inferred from homology"/>
<evidence type="ECO:0000313" key="4">
    <source>
        <dbReference type="Proteomes" id="UP001497644"/>
    </source>
</evidence>
<accession>A0AAV2P3H9</accession>
<comment type="similarity">
    <text evidence="1">Belongs to the protein kinase superfamily. ADCK protein kinase family.</text>
</comment>
<reference evidence="3" key="1">
    <citation type="submission" date="2024-04" db="EMBL/GenBank/DDBJ databases">
        <authorList>
            <consortium name="Molecular Ecology Group"/>
        </authorList>
    </citation>
    <scope>NUCLEOTIDE SEQUENCE</scope>
</reference>
<keyword evidence="4" id="KW-1185">Reference proteome</keyword>
<dbReference type="InterPro" id="IPR045307">
    <property type="entry name" value="ADCK1_dom"/>
</dbReference>
<name>A0AAV2P3H9_9HYME</name>